<reference evidence="2 3" key="1">
    <citation type="submission" date="2019-12" db="EMBL/GenBank/DDBJ databases">
        <authorList>
            <person name="Alioto T."/>
            <person name="Alioto T."/>
            <person name="Gomez Garrido J."/>
        </authorList>
    </citation>
    <scope>NUCLEOTIDE SEQUENCE [LARGE SCALE GENOMIC DNA]</scope>
</reference>
<feature type="compositionally biased region" description="Low complexity" evidence="1">
    <location>
        <begin position="62"/>
        <end position="76"/>
    </location>
</feature>
<accession>A0A8S0VJ11</accession>
<protein>
    <submittedName>
        <fullName evidence="2">Uncharacterized protein</fullName>
    </submittedName>
</protein>
<proteinExistence type="predicted"/>
<evidence type="ECO:0000256" key="1">
    <source>
        <dbReference type="SAM" id="MobiDB-lite"/>
    </source>
</evidence>
<gene>
    <name evidence="2" type="ORF">OLEA9_A021746</name>
</gene>
<dbReference type="EMBL" id="CACTIH010009723">
    <property type="protein sequence ID" value="CAA3032876.1"/>
    <property type="molecule type" value="Genomic_DNA"/>
</dbReference>
<dbReference type="Gramene" id="OE9A021746T1">
    <property type="protein sequence ID" value="OE9A021746C1"/>
    <property type="gene ID" value="OE9A021746"/>
</dbReference>
<evidence type="ECO:0000313" key="3">
    <source>
        <dbReference type="Proteomes" id="UP000594638"/>
    </source>
</evidence>
<dbReference type="AlphaFoldDB" id="A0A8S0VJ11"/>
<name>A0A8S0VJ11_OLEEU</name>
<feature type="region of interest" description="Disordered" evidence="1">
    <location>
        <begin position="1"/>
        <end position="137"/>
    </location>
</feature>
<keyword evidence="3" id="KW-1185">Reference proteome</keyword>
<evidence type="ECO:0000313" key="2">
    <source>
        <dbReference type="EMBL" id="CAA3032876.1"/>
    </source>
</evidence>
<sequence>MKRTLLPSRRPHPSTMFSSRRRELYRDFHPESGFVDRRSRPLPLYEPGERLRHHTRKPEPPVASSSSSVVVSSNYARNRRSSASHEERYMDRIHVNSRADAAREHRQRTGNRYQGSDIAEIPQAPRTSKGPYVRQKC</sequence>
<organism evidence="2 3">
    <name type="scientific">Olea europaea subsp. europaea</name>
    <dbReference type="NCBI Taxonomy" id="158383"/>
    <lineage>
        <taxon>Eukaryota</taxon>
        <taxon>Viridiplantae</taxon>
        <taxon>Streptophyta</taxon>
        <taxon>Embryophyta</taxon>
        <taxon>Tracheophyta</taxon>
        <taxon>Spermatophyta</taxon>
        <taxon>Magnoliopsida</taxon>
        <taxon>eudicotyledons</taxon>
        <taxon>Gunneridae</taxon>
        <taxon>Pentapetalae</taxon>
        <taxon>asterids</taxon>
        <taxon>lamiids</taxon>
        <taxon>Lamiales</taxon>
        <taxon>Oleaceae</taxon>
        <taxon>Oleeae</taxon>
        <taxon>Olea</taxon>
    </lineage>
</organism>
<dbReference type="Proteomes" id="UP000594638">
    <property type="component" value="Unassembled WGS sequence"/>
</dbReference>
<feature type="compositionally biased region" description="Basic and acidic residues" evidence="1">
    <location>
        <begin position="20"/>
        <end position="39"/>
    </location>
</feature>
<feature type="compositionally biased region" description="Basic and acidic residues" evidence="1">
    <location>
        <begin position="83"/>
        <end position="94"/>
    </location>
</feature>
<comment type="caution">
    <text evidence="2">The sequence shown here is derived from an EMBL/GenBank/DDBJ whole genome shotgun (WGS) entry which is preliminary data.</text>
</comment>